<evidence type="ECO:0000313" key="2">
    <source>
        <dbReference type="Proteomes" id="UP001217631"/>
    </source>
</evidence>
<gene>
    <name evidence="1" type="ORF">PWA60_22000</name>
</gene>
<sequence length="125" mass="13074">MNAALVALKAIPLWLVLALAAAGVIWWQHGQIQDARADVAALAEEAGACQAARDNLVALTTEQGKALGDLQLAIRQRQAAAEKAVADARASAQADYQAANRLQQERTGGDQCTAATSIIDKELGL</sequence>
<reference evidence="1" key="1">
    <citation type="submission" date="2023-02" db="EMBL/GenBank/DDBJ databases">
        <title>tmexCD-toprJ-like cluster.</title>
        <authorList>
            <person name="Gao X."/>
            <person name="Wang C."/>
            <person name="Liu J."/>
        </authorList>
    </citation>
    <scope>NUCLEOTIDE SEQUENCE</scope>
    <source>
        <strain evidence="1">GDW21C697WI</strain>
    </source>
</reference>
<dbReference type="Proteomes" id="UP001217631">
    <property type="component" value="Chromosome"/>
</dbReference>
<evidence type="ECO:0000313" key="1">
    <source>
        <dbReference type="EMBL" id="WEA19907.1"/>
    </source>
</evidence>
<organism evidence="1 2">
    <name type="scientific">Pseudomonas juntendi</name>
    <dbReference type="NCBI Taxonomy" id="2666183"/>
    <lineage>
        <taxon>Bacteria</taxon>
        <taxon>Pseudomonadati</taxon>
        <taxon>Pseudomonadota</taxon>
        <taxon>Gammaproteobacteria</taxon>
        <taxon>Pseudomonadales</taxon>
        <taxon>Pseudomonadaceae</taxon>
        <taxon>Pseudomonas</taxon>
    </lineage>
</organism>
<dbReference type="EMBL" id="CP118677">
    <property type="protein sequence ID" value="WEA19907.1"/>
    <property type="molecule type" value="Genomic_DNA"/>
</dbReference>
<dbReference type="AlphaFoldDB" id="A0AAJ5V2V5"/>
<proteinExistence type="predicted"/>
<protein>
    <submittedName>
        <fullName evidence="1">Uncharacterized protein</fullName>
    </submittedName>
</protein>
<accession>A0AAJ5V2V5</accession>
<name>A0AAJ5V2V5_9PSED</name>
<dbReference type="RefSeq" id="WP_054881455.1">
    <property type="nucleotide sequence ID" value="NZ_CP118677.1"/>
</dbReference>